<keyword evidence="2 6" id="KW-0378">Hydrolase</keyword>
<dbReference type="KEGG" id="chu:CHU_1280"/>
<dbReference type="Gene3D" id="2.60.40.10">
    <property type="entry name" value="Immunoglobulins"/>
    <property type="match status" value="1"/>
</dbReference>
<dbReference type="PANTHER" id="PTHR22298">
    <property type="entry name" value="ENDO-1,4-BETA-GLUCANASE"/>
    <property type="match status" value="1"/>
</dbReference>
<evidence type="ECO:0000256" key="5">
    <source>
        <dbReference type="ARBA" id="ARBA00023326"/>
    </source>
</evidence>
<feature type="active site" evidence="6">
    <location>
        <position position="539"/>
    </location>
</feature>
<dbReference type="Proteomes" id="UP000001822">
    <property type="component" value="Chromosome"/>
</dbReference>
<dbReference type="EC" id="3.2.1.4" evidence="7"/>
<keyword evidence="4 6" id="KW-0326">Glycosidase</keyword>
<dbReference type="InterPro" id="IPR001701">
    <property type="entry name" value="Glyco_hydro_9"/>
</dbReference>
<dbReference type="Pfam" id="PF02927">
    <property type="entry name" value="CelD_N"/>
    <property type="match status" value="1"/>
</dbReference>
<dbReference type="GO" id="GO:0008810">
    <property type="term" value="F:cellulase activity"/>
    <property type="evidence" value="ECO:0007669"/>
    <property type="project" value="UniProtKB-EC"/>
</dbReference>
<comment type="similarity">
    <text evidence="1 6 7">Belongs to the glycosyl hydrolase 9 (cellulase E) family.</text>
</comment>
<evidence type="ECO:0000256" key="3">
    <source>
        <dbReference type="ARBA" id="ARBA00023277"/>
    </source>
</evidence>
<keyword evidence="5 6" id="KW-0624">Polysaccharide degradation</keyword>
<dbReference type="InterPro" id="IPR033126">
    <property type="entry name" value="Glyco_hydro_9_Asp/Glu_AS"/>
</dbReference>
<keyword evidence="3 6" id="KW-0119">Carbohydrate metabolism</keyword>
<dbReference type="Gene3D" id="1.50.10.10">
    <property type="match status" value="1"/>
</dbReference>
<dbReference type="PROSITE" id="PS00698">
    <property type="entry name" value="GH9_3"/>
    <property type="match status" value="1"/>
</dbReference>
<evidence type="ECO:0000313" key="10">
    <source>
        <dbReference type="EMBL" id="ABG58552.1"/>
    </source>
</evidence>
<dbReference type="AlphaFoldDB" id="A0A6N4SQE8"/>
<comment type="catalytic activity">
    <reaction evidence="7">
        <text>Endohydrolysis of (1-&gt;4)-beta-D-glucosidic linkages in cellulose, lichenin and cereal beta-D-glucans.</text>
        <dbReference type="EC" id="3.2.1.4"/>
    </reaction>
</comment>
<evidence type="ECO:0000256" key="4">
    <source>
        <dbReference type="ARBA" id="ARBA00023295"/>
    </source>
</evidence>
<dbReference type="SUPFAM" id="SSF48208">
    <property type="entry name" value="Six-hairpin glycosidases"/>
    <property type="match status" value="1"/>
</dbReference>
<reference evidence="10 11" key="1">
    <citation type="journal article" date="2007" name="Appl. Environ. Microbiol.">
        <title>Genome sequence of the cellulolytic gliding bacterium Cytophaga hutchinsonii.</title>
        <authorList>
            <person name="Xie G."/>
            <person name="Bruce D.C."/>
            <person name="Challacombe J.F."/>
            <person name="Chertkov O."/>
            <person name="Detter J.C."/>
            <person name="Gilna P."/>
            <person name="Han C.S."/>
            <person name="Lucas S."/>
            <person name="Misra M."/>
            <person name="Myers G.L."/>
            <person name="Richardson P."/>
            <person name="Tapia R."/>
            <person name="Thayer N."/>
            <person name="Thompson L.S."/>
            <person name="Brettin T.S."/>
            <person name="Henrissat B."/>
            <person name="Wilson D.B."/>
            <person name="McBride M.J."/>
        </authorList>
    </citation>
    <scope>NUCLEOTIDE SEQUENCE [LARGE SCALE GENOMIC DNA]</scope>
    <source>
        <strain evidence="11">ATCC 33406 / DSM 1761 / CIP 103989 / NBRC 15051 / NCIMB 9469 / D465</strain>
    </source>
</reference>
<name>A0A6N4SQE8_CYTH3</name>
<evidence type="ECO:0000256" key="1">
    <source>
        <dbReference type="ARBA" id="ARBA00007072"/>
    </source>
</evidence>
<dbReference type="Pfam" id="PF00759">
    <property type="entry name" value="Glyco_hydro_9"/>
    <property type="match status" value="1"/>
</dbReference>
<evidence type="ECO:0000256" key="6">
    <source>
        <dbReference type="PROSITE-ProRule" id="PRU10060"/>
    </source>
</evidence>
<protein>
    <recommendedName>
        <fullName evidence="7">Endoglucanase</fullName>
        <ecNumber evidence="7">3.2.1.4</ecNumber>
    </recommendedName>
</protein>
<evidence type="ECO:0000259" key="9">
    <source>
        <dbReference type="Pfam" id="PF02927"/>
    </source>
</evidence>
<dbReference type="InterPro" id="IPR012341">
    <property type="entry name" value="6hp_glycosidase-like_sf"/>
</dbReference>
<evidence type="ECO:0000313" key="11">
    <source>
        <dbReference type="Proteomes" id="UP000001822"/>
    </source>
</evidence>
<dbReference type="CDD" id="cd02850">
    <property type="entry name" value="E_set_Cellulase_N"/>
    <property type="match status" value="1"/>
</dbReference>
<dbReference type="InterPro" id="IPR008928">
    <property type="entry name" value="6-hairpin_glycosidase_sf"/>
</dbReference>
<evidence type="ECO:0000256" key="2">
    <source>
        <dbReference type="ARBA" id="ARBA00022801"/>
    </source>
</evidence>
<feature type="active site" evidence="6">
    <location>
        <position position="548"/>
    </location>
</feature>
<dbReference type="InterPro" id="IPR014756">
    <property type="entry name" value="Ig_E-set"/>
</dbReference>
<evidence type="ECO:0000256" key="7">
    <source>
        <dbReference type="RuleBase" id="RU361166"/>
    </source>
</evidence>
<accession>A0A6N4SQE8</accession>
<dbReference type="SUPFAM" id="SSF81296">
    <property type="entry name" value="E set domains"/>
    <property type="match status" value="1"/>
</dbReference>
<evidence type="ECO:0000259" key="8">
    <source>
        <dbReference type="Pfam" id="PF00759"/>
    </source>
</evidence>
<dbReference type="GO" id="GO:0030245">
    <property type="term" value="P:cellulose catabolic process"/>
    <property type="evidence" value="ECO:0007669"/>
    <property type="project" value="UniProtKB-KW"/>
</dbReference>
<keyword evidence="7" id="KW-0136">Cellulose degradation</keyword>
<sequence length="571" mass="63145">MAALAFGQKATDKIRLNQVGFYPSTEKVAIITDSTAKEFFVLDAKTKEKVFSGVLKPMGIWEYSEEFSNKADFTKFNKTGTYIVSVPGVGDSYPFQISNQVNLTVGKASLGFLYYQRASTALPAQYAGKWARPAGHPDDQVIVHASAATATRPEGTKINSSKGWYDAGDYNKYIVNSGISTYTLMALYEQYPKFFDTLKLNIPENTNNIPDLLDEIRWNLDWMVTMQDEDGGVYHKLTNTNFDGSVMPADATNGRYVIMKTTAASLDFAAVMAVAYRVYKKTDKAFSDKCLKASIAAYDWSKKNKSVIYNQGVMNQKYNPDINTGAYDDGNVTDEFQWAAIELFIATNQTKYAEDANIEFTLRTEFELPNWAKVNTLGLYSLIQNRDNLPEEFAPTLELVKTKVLDLASKLQKYQVNKSAFNVAMGLSNGNFNWGSNSTAANQGMLLMNAYKLSNEGSYLTAAISNLDYLLGRNGTGYCYVSGYGSKQVMNPHHRPSEADGIVEPVPGMLAGGPNPGQEDAGTCTGKYTTKVPAKSYIDEQCSYATNEVAINWNSPFTFLCLSIEATKGRK</sequence>
<proteinExistence type="inferred from homology"/>
<gene>
    <name evidence="10" type="primary">cel</name>
    <name evidence="10" type="ordered locus">CHU_1280</name>
</gene>
<dbReference type="InterPro" id="IPR013783">
    <property type="entry name" value="Ig-like_fold"/>
</dbReference>
<feature type="domain" description="Glycoside hydrolase family 9" evidence="8">
    <location>
        <begin position="107"/>
        <end position="560"/>
    </location>
</feature>
<dbReference type="EMBL" id="CP000383">
    <property type="protein sequence ID" value="ABG58552.1"/>
    <property type="molecule type" value="Genomic_DNA"/>
</dbReference>
<dbReference type="InterPro" id="IPR004197">
    <property type="entry name" value="Cellulase_Ig-like"/>
</dbReference>
<keyword evidence="11" id="KW-1185">Reference proteome</keyword>
<organism evidence="10 11">
    <name type="scientific">Cytophaga hutchinsonii (strain ATCC 33406 / DSM 1761 / CIP 103989 / NBRC 15051 / NCIMB 9469 / D465)</name>
    <dbReference type="NCBI Taxonomy" id="269798"/>
    <lineage>
        <taxon>Bacteria</taxon>
        <taxon>Pseudomonadati</taxon>
        <taxon>Bacteroidota</taxon>
        <taxon>Cytophagia</taxon>
        <taxon>Cytophagales</taxon>
        <taxon>Cytophagaceae</taxon>
        <taxon>Cytophaga</taxon>
    </lineage>
</organism>
<feature type="domain" description="Cellulase Ig-like" evidence="9">
    <location>
        <begin position="10"/>
        <end position="90"/>
    </location>
</feature>